<dbReference type="Proteomes" id="UP000019384">
    <property type="component" value="Unassembled WGS sequence"/>
</dbReference>
<dbReference type="GeneID" id="34519811"/>
<dbReference type="RefSeq" id="XP_022458423.1">
    <property type="nucleotide sequence ID" value="XM_022602638.1"/>
</dbReference>
<reference evidence="2" key="2">
    <citation type="submission" date="2014-02" db="EMBL/GenBank/DDBJ databases">
        <title>Complete DNA sequence of /Kuraishia capsulata/ illustrates novel genomic features among budding yeasts (/Saccharomycotina/).</title>
        <authorList>
            <person name="Morales L."/>
            <person name="Noel B."/>
            <person name="Porcel B."/>
            <person name="Marcet-Houben M."/>
            <person name="Hullo M-F."/>
            <person name="Sacerdot C."/>
            <person name="Tekaia F."/>
            <person name="Leh-Louis V."/>
            <person name="Despons L."/>
            <person name="Khanna V."/>
            <person name="Aury J-M."/>
            <person name="Barbe V."/>
            <person name="Couloux A."/>
            <person name="Labadie K."/>
            <person name="Pelletier E."/>
            <person name="Souciet J-L."/>
            <person name="Boekhout T."/>
            <person name="Gabaldon T."/>
            <person name="Wincker P."/>
            <person name="Dujon B."/>
        </authorList>
    </citation>
    <scope>NUCLEOTIDE SEQUENCE</scope>
    <source>
        <strain evidence="2">CBS 1993</strain>
    </source>
</reference>
<reference evidence="2" key="1">
    <citation type="submission" date="2013-12" db="EMBL/GenBank/DDBJ databases">
        <authorList>
            <person name="Genoscope - CEA"/>
        </authorList>
    </citation>
    <scope>NUCLEOTIDE SEQUENCE</scope>
    <source>
        <strain evidence="2">CBS 1993</strain>
    </source>
</reference>
<dbReference type="EMBL" id="HG793127">
    <property type="protein sequence ID" value="CDK26419.1"/>
    <property type="molecule type" value="Genomic_DNA"/>
</dbReference>
<dbReference type="STRING" id="1382522.W6MIU4"/>
<evidence type="ECO:0000313" key="2">
    <source>
        <dbReference type="EMBL" id="CDK26419.1"/>
    </source>
</evidence>
<organism evidence="2 3">
    <name type="scientific">Kuraishia capsulata CBS 1993</name>
    <dbReference type="NCBI Taxonomy" id="1382522"/>
    <lineage>
        <taxon>Eukaryota</taxon>
        <taxon>Fungi</taxon>
        <taxon>Dikarya</taxon>
        <taxon>Ascomycota</taxon>
        <taxon>Saccharomycotina</taxon>
        <taxon>Pichiomycetes</taxon>
        <taxon>Pichiales</taxon>
        <taxon>Pichiaceae</taxon>
        <taxon>Kuraishia</taxon>
    </lineage>
</organism>
<dbReference type="PANTHER" id="PTHR28031:SF1">
    <property type="entry name" value="PROLINE-RICH PROTEIN HUA1"/>
    <property type="match status" value="1"/>
</dbReference>
<dbReference type="Gene3D" id="6.20.20.10">
    <property type="match status" value="1"/>
</dbReference>
<feature type="compositionally biased region" description="Polar residues" evidence="1">
    <location>
        <begin position="28"/>
        <end position="37"/>
    </location>
</feature>
<dbReference type="AlphaFoldDB" id="W6MIU4"/>
<dbReference type="HOGENOM" id="CLU_078573_1_0_1"/>
<dbReference type="GO" id="GO:0005737">
    <property type="term" value="C:cytoplasm"/>
    <property type="evidence" value="ECO:0007669"/>
    <property type="project" value="TreeGrafter"/>
</dbReference>
<accession>W6MIU4</accession>
<proteinExistence type="predicted"/>
<evidence type="ECO:0000256" key="1">
    <source>
        <dbReference type="SAM" id="MobiDB-lite"/>
    </source>
</evidence>
<name>W6MIU4_9ASCO</name>
<keyword evidence="3" id="KW-1185">Reference proteome</keyword>
<dbReference type="OrthoDB" id="2405700at2759"/>
<dbReference type="InterPro" id="IPR038910">
    <property type="entry name" value="Hua1-like"/>
</dbReference>
<feature type="compositionally biased region" description="Low complexity" evidence="1">
    <location>
        <begin position="55"/>
        <end position="65"/>
    </location>
</feature>
<sequence>MSQRRNSGDPSDLPPPYEEVVGRPSGQPRPTQHNSKPQPLPPRPNAHSNSLPTYSVPASSSVSVPQKADDMYTANLALPWRYPKDFFCKKCRNTGYKMGSPEKKCKRCWKQFEPKPKPIVYKRPPSNVVPLPPGARIVSPMPMGMPLSGAPGAPMRPMVVHPGHPSIGGVLCQNCGGRGIVSFFLDQETCRTCGGIGRVFPAYAS</sequence>
<gene>
    <name evidence="2" type="ORF">KUCA_T00002391001</name>
</gene>
<feature type="region of interest" description="Disordered" evidence="1">
    <location>
        <begin position="1"/>
        <end position="65"/>
    </location>
</feature>
<protein>
    <submittedName>
        <fullName evidence="2">Uncharacterized protein</fullName>
    </submittedName>
</protein>
<dbReference type="PANTHER" id="PTHR28031">
    <property type="entry name" value="PROLINE-RICH PROTEIN HUA1"/>
    <property type="match status" value="1"/>
</dbReference>
<evidence type="ECO:0000313" key="3">
    <source>
        <dbReference type="Proteomes" id="UP000019384"/>
    </source>
</evidence>